<dbReference type="Gene3D" id="2.40.320.10">
    <property type="entry name" value="Hypothetical Protein Pfu-838710-001"/>
    <property type="match status" value="2"/>
</dbReference>
<evidence type="ECO:0000313" key="3">
    <source>
        <dbReference type="Proteomes" id="UP000178735"/>
    </source>
</evidence>
<dbReference type="PANTHER" id="PTHR10285">
    <property type="entry name" value="URIDINE KINASE"/>
    <property type="match status" value="1"/>
</dbReference>
<evidence type="ECO:0000259" key="1">
    <source>
        <dbReference type="PROSITE" id="PS51707"/>
    </source>
</evidence>
<organism evidence="2 3">
    <name type="scientific">Candidatus Wallbacteria bacterium GWC2_49_35</name>
    <dbReference type="NCBI Taxonomy" id="1817813"/>
    <lineage>
        <taxon>Bacteria</taxon>
        <taxon>Candidatus Walliibacteriota</taxon>
    </lineage>
</organism>
<dbReference type="STRING" id="1817813.A2008_12425"/>
<dbReference type="SUPFAM" id="SSF55154">
    <property type="entry name" value="CYTH-like phosphatases"/>
    <property type="match status" value="2"/>
</dbReference>
<proteinExistence type="predicted"/>
<dbReference type="SMART" id="SM01118">
    <property type="entry name" value="CYTH"/>
    <property type="match status" value="1"/>
</dbReference>
<dbReference type="Pfam" id="PF01928">
    <property type="entry name" value="CYTH"/>
    <property type="match status" value="1"/>
</dbReference>
<protein>
    <recommendedName>
        <fullName evidence="1">CYTH domain-containing protein</fullName>
    </recommendedName>
</protein>
<dbReference type="InterPro" id="IPR006083">
    <property type="entry name" value="PRK/URK"/>
</dbReference>
<dbReference type="GO" id="GO:0005524">
    <property type="term" value="F:ATP binding"/>
    <property type="evidence" value="ECO:0007669"/>
    <property type="project" value="InterPro"/>
</dbReference>
<dbReference type="InterPro" id="IPR023577">
    <property type="entry name" value="CYTH_domain"/>
</dbReference>
<reference evidence="2 3" key="1">
    <citation type="journal article" date="2016" name="Nat. Commun.">
        <title>Thousands of microbial genomes shed light on interconnected biogeochemical processes in an aquifer system.</title>
        <authorList>
            <person name="Anantharaman K."/>
            <person name="Brown C.T."/>
            <person name="Hug L.A."/>
            <person name="Sharon I."/>
            <person name="Castelle C.J."/>
            <person name="Probst A.J."/>
            <person name="Thomas B.C."/>
            <person name="Singh A."/>
            <person name="Wilkins M.J."/>
            <person name="Karaoz U."/>
            <person name="Brodie E.L."/>
            <person name="Williams K.H."/>
            <person name="Hubbard S.S."/>
            <person name="Banfield J.F."/>
        </authorList>
    </citation>
    <scope>NUCLEOTIDE SEQUENCE [LARGE SCALE GENOMIC DNA]</scope>
</reference>
<dbReference type="Pfam" id="PF00485">
    <property type="entry name" value="PRK"/>
    <property type="match status" value="1"/>
</dbReference>
<dbReference type="GO" id="GO:0016301">
    <property type="term" value="F:kinase activity"/>
    <property type="evidence" value="ECO:0007669"/>
    <property type="project" value="InterPro"/>
</dbReference>
<evidence type="ECO:0000313" key="2">
    <source>
        <dbReference type="EMBL" id="OGM01700.1"/>
    </source>
</evidence>
<dbReference type="InterPro" id="IPR027417">
    <property type="entry name" value="P-loop_NTPase"/>
</dbReference>
<dbReference type="EMBL" id="MGFH01000229">
    <property type="protein sequence ID" value="OGM01700.1"/>
    <property type="molecule type" value="Genomic_DNA"/>
</dbReference>
<dbReference type="SUPFAM" id="SSF52540">
    <property type="entry name" value="P-loop containing nucleoside triphosphate hydrolases"/>
    <property type="match status" value="1"/>
</dbReference>
<dbReference type="PROSITE" id="PS51707">
    <property type="entry name" value="CYTH"/>
    <property type="match status" value="1"/>
</dbReference>
<comment type="caution">
    <text evidence="2">The sequence shown here is derived from an EMBL/GenBank/DDBJ whole genome shotgun (WGS) entry which is preliminary data.</text>
</comment>
<dbReference type="Proteomes" id="UP000178735">
    <property type="component" value="Unassembled WGS sequence"/>
</dbReference>
<dbReference type="NCBIfam" id="TIGR00318">
    <property type="entry name" value="cyaB"/>
    <property type="match status" value="1"/>
</dbReference>
<sequence length="559" mass="64093">MNKIKALLDADKIRSFEREINAFRLAAGFAQNDVYFRNLDMQSSISKHTLRVRHHNDGENGTPGGSYKITFTCLSESGDEWAKFSEICSACDENIYKILSATGFKRLATLAKYRRLYEGGFKMSRDDIFGLGTVIKAYFNNDAEKDLIIAFMEKIGVRGFETRTNLQMVLECLNKKTATNKDEGIKVVKSEIFRMLNSRERLIIAVAGGSGSGKTFIANELMSWLPDVTVFTLDDYYKDRSWITENLNSNFDDPNAINLDLAREHLLGLKKGETVMRPERSLEKGYVVGYNEVKPHKMIVVEGIFTLHEKLADLFDYSIFIEANLHGKLLRRLMRDIGKTGQDFEGILLQYVSTVQPMYEKHIEVTKNAADLIINNEFAPYCETYDRLNRFEFKIRCPFDIPLEKLKEHGAVLASEQKQIDKYYVAPGLNFMESDELLRIREENSRLTLTYKGPRKGTFQRPRIDFPINMKFAEVLIYLGYSNAITTEKTRYKFSLESEPELDIVVDDVKNLGLFIEVRVGSPAGEKKAEAFLKNLGLSVRTEHIKGYFEDILKKTFVM</sequence>
<gene>
    <name evidence="2" type="ORF">A2008_12425</name>
</gene>
<dbReference type="InterPro" id="IPR033469">
    <property type="entry name" value="CYTH-like_dom_sf"/>
</dbReference>
<feature type="domain" description="CYTH" evidence="1">
    <location>
        <begin position="388"/>
        <end position="554"/>
    </location>
</feature>
<name>A0A1F7WFY2_9BACT</name>
<dbReference type="AlphaFoldDB" id="A0A1F7WFY2"/>
<accession>A0A1F7WFY2</accession>
<dbReference type="Gene3D" id="3.40.50.300">
    <property type="entry name" value="P-loop containing nucleotide triphosphate hydrolases"/>
    <property type="match status" value="1"/>
</dbReference>
<dbReference type="PRINTS" id="PR00988">
    <property type="entry name" value="URIDINKINASE"/>
</dbReference>
<dbReference type="InterPro" id="IPR008173">
    <property type="entry name" value="Adenylyl_cyclase_CyaB"/>
</dbReference>